<evidence type="ECO:0000313" key="2">
    <source>
        <dbReference type="Proteomes" id="UP000615760"/>
    </source>
</evidence>
<comment type="caution">
    <text evidence="1">The sequence shown here is derived from an EMBL/GenBank/DDBJ whole genome shotgun (WGS) entry which is preliminary data.</text>
</comment>
<dbReference type="InterPro" id="IPR026341">
    <property type="entry name" value="T9SS_type_B"/>
</dbReference>
<keyword evidence="2" id="KW-1185">Reference proteome</keyword>
<dbReference type="Gene3D" id="2.60.40.4070">
    <property type="match status" value="1"/>
</dbReference>
<reference evidence="2" key="1">
    <citation type="journal article" date="2019" name="Int. J. Syst. Evol. Microbiol.">
        <title>The Global Catalogue of Microorganisms (GCM) 10K type strain sequencing project: providing services to taxonomists for standard genome sequencing and annotation.</title>
        <authorList>
            <consortium name="The Broad Institute Genomics Platform"/>
            <consortium name="The Broad Institute Genome Sequencing Center for Infectious Disease"/>
            <person name="Wu L."/>
            <person name="Ma J."/>
        </authorList>
    </citation>
    <scope>NUCLEOTIDE SEQUENCE [LARGE SCALE GENOMIC DNA]</scope>
    <source>
        <strain evidence="2">CGMCC 1.15461</strain>
    </source>
</reference>
<dbReference type="InterPro" id="IPR014756">
    <property type="entry name" value="Ig_E-set"/>
</dbReference>
<dbReference type="InterPro" id="IPR036179">
    <property type="entry name" value="Ig-like_dom_sf"/>
</dbReference>
<dbReference type="Proteomes" id="UP000615760">
    <property type="component" value="Unassembled WGS sequence"/>
</dbReference>
<dbReference type="EMBL" id="BMJE01000001">
    <property type="protein sequence ID" value="GGB67034.1"/>
    <property type="molecule type" value="Genomic_DNA"/>
</dbReference>
<evidence type="ECO:0000313" key="1">
    <source>
        <dbReference type="EMBL" id="GGB67034.1"/>
    </source>
</evidence>
<proteinExistence type="predicted"/>
<dbReference type="Pfam" id="PF13585">
    <property type="entry name" value="CHU_C"/>
    <property type="match status" value="1"/>
</dbReference>
<organism evidence="1 2">
    <name type="scientific">Flavobacterium suaedae</name>
    <dbReference type="NCBI Taxonomy" id="1767027"/>
    <lineage>
        <taxon>Bacteria</taxon>
        <taxon>Pseudomonadati</taxon>
        <taxon>Bacteroidota</taxon>
        <taxon>Flavobacteriia</taxon>
        <taxon>Flavobacteriales</taxon>
        <taxon>Flavobacteriaceae</taxon>
        <taxon>Flavobacterium</taxon>
    </lineage>
</organism>
<protein>
    <recommendedName>
        <fullName evidence="3">T9SS type B sorting domain-containing protein</fullName>
    </recommendedName>
</protein>
<gene>
    <name evidence="1" type="ORF">GCM10007424_03800</name>
</gene>
<accession>A0ABQ1JFG3</accession>
<evidence type="ECO:0008006" key="3">
    <source>
        <dbReference type="Google" id="ProtNLM"/>
    </source>
</evidence>
<dbReference type="InterPro" id="IPR013783">
    <property type="entry name" value="Ig-like_fold"/>
</dbReference>
<dbReference type="SUPFAM" id="SSF81296">
    <property type="entry name" value="E set domains"/>
    <property type="match status" value="1"/>
</dbReference>
<sequence>MHEFGTDPITSHPYTVTPDVLDTDLSNSEWTNNLGIWVSYLGESGQAIGHASALAGATVTLNFDIAPGKELEIASFNFWRKRSPVGAQSWAMTINGIDVGNGSIPSTGAEIGTTAVANPVNGLTGNVTIVITLSNAIGSGWFALDNFTLNGTLTDACIPPTVTSVSPQSGPAQTVVTIEGSGFEAGTGTTSVLFNGVESNGFTVISDTTIRAVVPVDATDGDITIITDGCEANAGTFTVFESDCPDSGSIPDLFISELYDHTPGSYGVIELYNPTPNTITFNDEYVLERYGDIGGATASYSLVLPGSVAPFTTYLVRSYGTGVLGCTVATDAEVGTGINDNDEFKLKKNGVLIDVAHAPTNTGYTVIRNADATAPSPTFISGDWSFTSNDCSDLGTHNITLAAAIATQPESTSVCENNSAQFSVSVTDDTGFTYQWKTLNDSGNWVNLTDDATYSGTNTNTLTVTQVTNSMDGQQFYCEIESVSCTLVTDGVQLTVSPLPLAIVIPTQPTCTTNTGSIEITASIGDDLTYSLDGVNFQTETTFTGLAPGNYTLYIESSTGCSSTMPVEIEEAPDGPAIATTVQTQPTCTTNTGSIEVTAPLDATLEYSLNGIDFQSGTTFDNLAPSTYTITVQNDEGCISVTEQITIDDVPTPPAVATLNISQSTCTTPETVEVTAPLGADLEYSIDGINFQSETTFTGIAAGNYTITVRNNDGCTSETASFTIDEAPTTPVVATTTVIQPTCNTNANIEVTAPLGTDLEYSIDGVNFQTETTFTGLSAGNYTVTVRNNDGCTSVTGTITINPSVDAPDTPTVSVTQPDCTTAIGSIEVTAPLGADLEYSIDGTNFQSGTTFNNLAAGSYTVTVKNSADCTSTTNIVINDAPETPAIATVTETQPDCTTATGSIEVTAPLGADLEYSIDGTNFQSGTTFNNLAAGTYTVTVQNNDGCTSVTADIVINDAPETPAVATITETQPDCTTSTGSIEVTAPLGADLEYSIDGTNFQSATTFDNLAAGTYTVTVQNNDGCTSVTADIVINSVTTPDVATTTVTQPDCTTPTGSIDVTAPLGADLEYSIDGTNFQPGTTFNNLAAGTYTVIVRNNDGCTSETATITIDADNGAPDVATITETQPDCTTATGSIEVTAPLGADLEYSIDGTNFQSATIFDNLTPGTYNVTVRNGAGCISTTTDIVINTVTTPTAPTATATQATCNVNASIEVTAPLGADLEYSIDGATFQSDVTFNDVAAGTYTVTVRNNDGCTATSSNIIIDDSPQAEIATYLETQPTCAVETGTIEVVAPVGAGYSYSIDGTNFQSSRFFSNLQPGQYTITLENPDGCTSVTEAITINDVPTPPTITGVQGCSEITGGEVNYLLNFKVADNSFDINTATITWINENGSTIGNDITFNVTEYADMNSIEGSDYPLEITAIVETAGGCETSYTFIIDGILCTIPRGISPNNDNQNDNFDLSGLNAQKVIIFNRYGKEVYSKTNYTNEWNGQTDNGDELPTGTYFYVVETTSGSKTGWVYVNRQEN</sequence>
<dbReference type="SUPFAM" id="SSF48726">
    <property type="entry name" value="Immunoglobulin"/>
    <property type="match status" value="1"/>
</dbReference>
<dbReference type="Gene3D" id="2.60.40.10">
    <property type="entry name" value="Immunoglobulins"/>
    <property type="match status" value="2"/>
</dbReference>
<dbReference type="CDD" id="cd00603">
    <property type="entry name" value="IPT_PCSR"/>
    <property type="match status" value="1"/>
</dbReference>
<dbReference type="NCBIfam" id="TIGR04131">
    <property type="entry name" value="Bac_Flav_CTERM"/>
    <property type="match status" value="1"/>
</dbReference>
<name>A0ABQ1JFG3_9FLAO</name>